<sequence>MSHCGLGRGPESPLSSKVWRCTCSSVLTNQRVAAELGIRPQTVGKWRNRFLARRLEGLVGEQRPGAPRKITDEQVGTEVSRGWR</sequence>
<name>A0ABW7Z0Y7_9ACTN</name>
<proteinExistence type="predicted"/>
<evidence type="ECO:0000313" key="2">
    <source>
        <dbReference type="EMBL" id="MFI6501626.1"/>
    </source>
</evidence>
<dbReference type="Pfam" id="PF13551">
    <property type="entry name" value="HTH_29"/>
    <property type="match status" value="1"/>
</dbReference>
<dbReference type="EMBL" id="JBITGY010000008">
    <property type="protein sequence ID" value="MFI6501626.1"/>
    <property type="molecule type" value="Genomic_DNA"/>
</dbReference>
<evidence type="ECO:0000256" key="1">
    <source>
        <dbReference type="SAM" id="MobiDB-lite"/>
    </source>
</evidence>
<dbReference type="InterPro" id="IPR009057">
    <property type="entry name" value="Homeodomain-like_sf"/>
</dbReference>
<reference evidence="2 3" key="1">
    <citation type="submission" date="2024-10" db="EMBL/GenBank/DDBJ databases">
        <title>The Natural Products Discovery Center: Release of the First 8490 Sequenced Strains for Exploring Actinobacteria Biosynthetic Diversity.</title>
        <authorList>
            <person name="Kalkreuter E."/>
            <person name="Kautsar S.A."/>
            <person name="Yang D."/>
            <person name="Bader C.D."/>
            <person name="Teijaro C.N."/>
            <person name="Fluegel L."/>
            <person name="Davis C.M."/>
            <person name="Simpson J.R."/>
            <person name="Lauterbach L."/>
            <person name="Steele A.D."/>
            <person name="Gui C."/>
            <person name="Meng S."/>
            <person name="Li G."/>
            <person name="Viehrig K."/>
            <person name="Ye F."/>
            <person name="Su P."/>
            <person name="Kiefer A.F."/>
            <person name="Nichols A."/>
            <person name="Cepeda A.J."/>
            <person name="Yan W."/>
            <person name="Fan B."/>
            <person name="Jiang Y."/>
            <person name="Adhikari A."/>
            <person name="Zheng C.-J."/>
            <person name="Schuster L."/>
            <person name="Cowan T.M."/>
            <person name="Smanski M.J."/>
            <person name="Chevrette M.G."/>
            <person name="De Carvalho L.P.S."/>
            <person name="Shen B."/>
        </authorList>
    </citation>
    <scope>NUCLEOTIDE SEQUENCE [LARGE SCALE GENOMIC DNA]</scope>
    <source>
        <strain evidence="2 3">NPDC050545</strain>
    </source>
</reference>
<dbReference type="SUPFAM" id="SSF46689">
    <property type="entry name" value="Homeodomain-like"/>
    <property type="match status" value="1"/>
</dbReference>
<gene>
    <name evidence="2" type="ORF">ACIBG2_29885</name>
</gene>
<keyword evidence="3" id="KW-1185">Reference proteome</keyword>
<dbReference type="RefSeq" id="WP_397086317.1">
    <property type="nucleotide sequence ID" value="NZ_JBITGY010000008.1"/>
</dbReference>
<feature type="region of interest" description="Disordered" evidence="1">
    <location>
        <begin position="62"/>
        <end position="84"/>
    </location>
</feature>
<organism evidence="2 3">
    <name type="scientific">Nonomuraea typhae</name>
    <dbReference type="NCBI Taxonomy" id="2603600"/>
    <lineage>
        <taxon>Bacteria</taxon>
        <taxon>Bacillati</taxon>
        <taxon>Actinomycetota</taxon>
        <taxon>Actinomycetes</taxon>
        <taxon>Streptosporangiales</taxon>
        <taxon>Streptosporangiaceae</taxon>
        <taxon>Nonomuraea</taxon>
    </lineage>
</organism>
<evidence type="ECO:0000313" key="3">
    <source>
        <dbReference type="Proteomes" id="UP001612741"/>
    </source>
</evidence>
<comment type="caution">
    <text evidence="2">The sequence shown here is derived from an EMBL/GenBank/DDBJ whole genome shotgun (WGS) entry which is preliminary data.</text>
</comment>
<dbReference type="Proteomes" id="UP001612741">
    <property type="component" value="Unassembled WGS sequence"/>
</dbReference>
<protein>
    <submittedName>
        <fullName evidence="2">Helix-turn-helix domain-containing protein</fullName>
    </submittedName>
</protein>
<accession>A0ABW7Z0Y7</accession>